<evidence type="ECO:0000256" key="1">
    <source>
        <dbReference type="ARBA" id="ARBA00012528"/>
    </source>
</evidence>
<feature type="transmembrane region" description="Helical" evidence="3">
    <location>
        <begin position="6"/>
        <end position="27"/>
    </location>
</feature>
<evidence type="ECO:0000256" key="2">
    <source>
        <dbReference type="ARBA" id="ARBA00034247"/>
    </source>
</evidence>
<dbReference type="RefSeq" id="WP_263572976.1">
    <property type="nucleotide sequence ID" value="NZ_JAJIRN010000009.1"/>
</dbReference>
<name>A0ABT2YKE4_9BURK</name>
<dbReference type="CDD" id="cd01949">
    <property type="entry name" value="GGDEF"/>
    <property type="match status" value="1"/>
</dbReference>
<dbReference type="EC" id="2.7.7.65" evidence="1"/>
<dbReference type="PANTHER" id="PTHR45138">
    <property type="entry name" value="REGULATORY COMPONENTS OF SENSORY TRANSDUCTION SYSTEM"/>
    <property type="match status" value="1"/>
</dbReference>
<feature type="domain" description="GGDEF" evidence="4">
    <location>
        <begin position="267"/>
        <end position="398"/>
    </location>
</feature>
<dbReference type="Gene3D" id="3.30.70.270">
    <property type="match status" value="1"/>
</dbReference>
<accession>A0ABT2YKE4</accession>
<evidence type="ECO:0000313" key="5">
    <source>
        <dbReference type="EMBL" id="MCV2370390.1"/>
    </source>
</evidence>
<dbReference type="InterPro" id="IPR029787">
    <property type="entry name" value="Nucleotide_cyclase"/>
</dbReference>
<feature type="transmembrane region" description="Helical" evidence="3">
    <location>
        <begin position="123"/>
        <end position="140"/>
    </location>
</feature>
<comment type="caution">
    <text evidence="5">The sequence shown here is derived from an EMBL/GenBank/DDBJ whole genome shotgun (WGS) entry which is preliminary data.</text>
</comment>
<evidence type="ECO:0000313" key="6">
    <source>
        <dbReference type="Proteomes" id="UP001209701"/>
    </source>
</evidence>
<dbReference type="SMART" id="SM00267">
    <property type="entry name" value="GGDEF"/>
    <property type="match status" value="1"/>
</dbReference>
<dbReference type="NCBIfam" id="TIGR00254">
    <property type="entry name" value="GGDEF"/>
    <property type="match status" value="1"/>
</dbReference>
<keyword evidence="3" id="KW-0472">Membrane</keyword>
<comment type="catalytic activity">
    <reaction evidence="2">
        <text>2 GTP = 3',3'-c-di-GMP + 2 diphosphate</text>
        <dbReference type="Rhea" id="RHEA:24898"/>
        <dbReference type="ChEBI" id="CHEBI:33019"/>
        <dbReference type="ChEBI" id="CHEBI:37565"/>
        <dbReference type="ChEBI" id="CHEBI:58805"/>
        <dbReference type="EC" id="2.7.7.65"/>
    </reaction>
</comment>
<evidence type="ECO:0000256" key="3">
    <source>
        <dbReference type="SAM" id="Phobius"/>
    </source>
</evidence>
<proteinExistence type="predicted"/>
<dbReference type="PANTHER" id="PTHR45138:SF9">
    <property type="entry name" value="DIGUANYLATE CYCLASE DGCM-RELATED"/>
    <property type="match status" value="1"/>
</dbReference>
<feature type="transmembrane region" description="Helical" evidence="3">
    <location>
        <begin position="39"/>
        <end position="57"/>
    </location>
</feature>
<feature type="transmembrane region" description="Helical" evidence="3">
    <location>
        <begin position="168"/>
        <end position="186"/>
    </location>
</feature>
<sequence length="401" mass="43567">MQFDNPTLFNLALLQALAATALLLLLMGWRRSSPAARRAHVFMGLQSLAWLLLALAGSGNERLWLSLALAAFSASLSALWWALQLWIKPRPGRSLAVLAPLLMPLIYGLQFENVGLRGAWAQYWLALQLGMLALSLLLPSRPDQGHHALSKAAPNSVPGADNRRWRSVLLAAVLPLLLICLLRGSIGAFGSAPSSLLSPATINTTLALAALWGLNLVVLGVILAWRGETESELARLAQSDGLTGLSDGRAFAARSVDMISAARRHQEPLALMLLEIDNFKAIEAEHGQAGAERALVLFSSCIQTQMRLGDLAGRVGNENFALLMDRCEPQGPQAMDQRMRLALNARAQAELGYKLDYSAGWAKLRHGDRNIEDLMRRAETALYEAKRAGHGRLQAEPGLEC</sequence>
<dbReference type="PROSITE" id="PS50887">
    <property type="entry name" value="GGDEF"/>
    <property type="match status" value="1"/>
</dbReference>
<organism evidence="5 6">
    <name type="scientific">Roseateles oligotrophus</name>
    <dbReference type="NCBI Taxonomy" id="1769250"/>
    <lineage>
        <taxon>Bacteria</taxon>
        <taxon>Pseudomonadati</taxon>
        <taxon>Pseudomonadota</taxon>
        <taxon>Betaproteobacteria</taxon>
        <taxon>Burkholderiales</taxon>
        <taxon>Sphaerotilaceae</taxon>
        <taxon>Roseateles</taxon>
    </lineage>
</organism>
<feature type="transmembrane region" description="Helical" evidence="3">
    <location>
        <begin position="63"/>
        <end position="83"/>
    </location>
</feature>
<dbReference type="Proteomes" id="UP001209701">
    <property type="component" value="Unassembled WGS sequence"/>
</dbReference>
<reference evidence="5 6" key="1">
    <citation type="submission" date="2021-11" db="EMBL/GenBank/DDBJ databases">
        <authorList>
            <person name="Liang Q."/>
            <person name="Mou H."/>
            <person name="Liu Z."/>
        </authorList>
    </citation>
    <scope>NUCLEOTIDE SEQUENCE [LARGE SCALE GENOMIC DNA]</scope>
    <source>
        <strain evidence="5 6">CHU3</strain>
    </source>
</reference>
<dbReference type="Pfam" id="PF00990">
    <property type="entry name" value="GGDEF"/>
    <property type="match status" value="1"/>
</dbReference>
<keyword evidence="3" id="KW-1133">Transmembrane helix</keyword>
<keyword evidence="3" id="KW-0812">Transmembrane</keyword>
<protein>
    <recommendedName>
        <fullName evidence="1">diguanylate cyclase</fullName>
        <ecNumber evidence="1">2.7.7.65</ecNumber>
    </recommendedName>
</protein>
<evidence type="ECO:0000259" key="4">
    <source>
        <dbReference type="PROSITE" id="PS50887"/>
    </source>
</evidence>
<feature type="transmembrane region" description="Helical" evidence="3">
    <location>
        <begin position="206"/>
        <end position="225"/>
    </location>
</feature>
<dbReference type="InterPro" id="IPR000160">
    <property type="entry name" value="GGDEF_dom"/>
</dbReference>
<dbReference type="SUPFAM" id="SSF55073">
    <property type="entry name" value="Nucleotide cyclase"/>
    <property type="match status" value="1"/>
</dbReference>
<dbReference type="InterPro" id="IPR043128">
    <property type="entry name" value="Rev_trsase/Diguanyl_cyclase"/>
</dbReference>
<keyword evidence="6" id="KW-1185">Reference proteome</keyword>
<gene>
    <name evidence="5" type="ORF">LNV07_20105</name>
</gene>
<dbReference type="InterPro" id="IPR050469">
    <property type="entry name" value="Diguanylate_Cyclase"/>
</dbReference>
<dbReference type="EMBL" id="JAJIRN010000009">
    <property type="protein sequence ID" value="MCV2370390.1"/>
    <property type="molecule type" value="Genomic_DNA"/>
</dbReference>